<evidence type="ECO:0000256" key="1">
    <source>
        <dbReference type="SAM" id="MobiDB-lite"/>
    </source>
</evidence>
<dbReference type="SUPFAM" id="SSF51338">
    <property type="entry name" value="Composite domain of metallo-dependent hydrolases"/>
    <property type="match status" value="1"/>
</dbReference>
<organism evidence="2 3">
    <name type="scientific">Cricetulus griseus</name>
    <name type="common">Chinese hamster</name>
    <name type="synonym">Cricetulus barabensis griseus</name>
    <dbReference type="NCBI Taxonomy" id="10029"/>
    <lineage>
        <taxon>Eukaryota</taxon>
        <taxon>Metazoa</taxon>
        <taxon>Chordata</taxon>
        <taxon>Craniata</taxon>
        <taxon>Vertebrata</taxon>
        <taxon>Euteleostomi</taxon>
        <taxon>Mammalia</taxon>
        <taxon>Eutheria</taxon>
        <taxon>Euarchontoglires</taxon>
        <taxon>Glires</taxon>
        <taxon>Rodentia</taxon>
        <taxon>Myomorpha</taxon>
        <taxon>Muroidea</taxon>
        <taxon>Cricetidae</taxon>
        <taxon>Cricetinae</taxon>
        <taxon>Cricetulus</taxon>
    </lineage>
</organism>
<dbReference type="Gene3D" id="2.30.40.10">
    <property type="entry name" value="Urease, subunit C, domain 1"/>
    <property type="match status" value="1"/>
</dbReference>
<feature type="region of interest" description="Disordered" evidence="1">
    <location>
        <begin position="39"/>
        <end position="70"/>
    </location>
</feature>
<sequence length="70" mass="7763">MCAAQTPPLAHIFRGTFVHSTWTCPMEVLRDHLLGVSDSGKVSGRGVPRTADRWRDPGEVPAFRVRSDTE</sequence>
<accession>G3I9T0</accession>
<dbReference type="Proteomes" id="UP000001075">
    <property type="component" value="Unassembled WGS sequence"/>
</dbReference>
<protein>
    <submittedName>
        <fullName evidence="2">Guanine deaminase</fullName>
    </submittedName>
</protein>
<dbReference type="InterPro" id="IPR011059">
    <property type="entry name" value="Metal-dep_hydrolase_composite"/>
</dbReference>
<dbReference type="STRING" id="10029.G3I9T0"/>
<evidence type="ECO:0000313" key="3">
    <source>
        <dbReference type="Proteomes" id="UP000001075"/>
    </source>
</evidence>
<gene>
    <name evidence="2" type="ORF">I79_020339</name>
</gene>
<evidence type="ECO:0000313" key="2">
    <source>
        <dbReference type="EMBL" id="EGW10180.1"/>
    </source>
</evidence>
<name>G3I9T0_CRIGR</name>
<dbReference type="AlphaFoldDB" id="G3I9T0"/>
<dbReference type="EMBL" id="JH001643">
    <property type="protein sequence ID" value="EGW10180.1"/>
    <property type="molecule type" value="Genomic_DNA"/>
</dbReference>
<proteinExistence type="predicted"/>
<dbReference type="GO" id="GO:0016810">
    <property type="term" value="F:hydrolase activity, acting on carbon-nitrogen (but not peptide) bonds"/>
    <property type="evidence" value="ECO:0007669"/>
    <property type="project" value="InterPro"/>
</dbReference>
<dbReference type="InParanoid" id="G3I9T0"/>
<reference evidence="3" key="1">
    <citation type="journal article" date="2011" name="Nat. Biotechnol.">
        <title>The genomic sequence of the Chinese hamster ovary (CHO)-K1 cell line.</title>
        <authorList>
            <person name="Xu X."/>
            <person name="Nagarajan H."/>
            <person name="Lewis N.E."/>
            <person name="Pan S."/>
            <person name="Cai Z."/>
            <person name="Liu X."/>
            <person name="Chen W."/>
            <person name="Xie M."/>
            <person name="Wang W."/>
            <person name="Hammond S."/>
            <person name="Andersen M.R."/>
            <person name="Neff N."/>
            <person name="Passarelli B."/>
            <person name="Koh W."/>
            <person name="Fan H.C."/>
            <person name="Wang J."/>
            <person name="Gui Y."/>
            <person name="Lee K.H."/>
            <person name="Betenbaugh M.J."/>
            <person name="Quake S.R."/>
            <person name="Famili I."/>
            <person name="Palsson B.O."/>
            <person name="Wang J."/>
        </authorList>
    </citation>
    <scope>NUCLEOTIDE SEQUENCE [LARGE SCALE GENOMIC DNA]</scope>
    <source>
        <strain evidence="3">CHO K1 cell line</strain>
    </source>
</reference>